<dbReference type="SUPFAM" id="SSF53335">
    <property type="entry name" value="S-adenosyl-L-methionine-dependent methyltransferases"/>
    <property type="match status" value="1"/>
</dbReference>
<evidence type="ECO:0000256" key="3">
    <source>
        <dbReference type="ARBA" id="ARBA00022691"/>
    </source>
</evidence>
<dbReference type="Gene3D" id="3.40.50.150">
    <property type="entry name" value="Vaccinia Virus protein VP39"/>
    <property type="match status" value="1"/>
</dbReference>
<dbReference type="Pfam" id="PF21212">
    <property type="entry name" value="Dimerisation2-like_dom"/>
    <property type="match status" value="1"/>
</dbReference>
<sequence length="363" mass="40645">MKISAHLEKRYAREQLSAGAAQRLAQEIAFGPIVFQVSRLMVKFGILEHLNNSENGMTLNETAQAAGLTRYAAQVLLEASLSIGTVLLRDGRFYISKAGYFLLRDKMARVNMDFVHEICYQGMFDLEAALLEGRSAGLKALGEWPTIYEGLSQLEPEARRSWLAFDHYYSDNAFDEALKVVFSRPIKRLLDVGGNTGRWALRCVAHHPEVEITIMDLPQQLALMREAVAGKPGAERIHGHPANLLDDNTVFPQGFDAVWMSQFLDCFSEDEVTAILRRAREALTPEGTLYIMEPFWDRQQYETAAYTLTQTSVYFTAMANGNSKIYHSADMLRCAENAGLTIEKIDDGIGVGHSIVHCRRVGC</sequence>
<feature type="domain" description="BVU-1015-like N-terminal dimerisation-like" evidence="5">
    <location>
        <begin position="22"/>
        <end position="93"/>
    </location>
</feature>
<keyword evidence="7" id="KW-1185">Reference proteome</keyword>
<dbReference type="PROSITE" id="PS51683">
    <property type="entry name" value="SAM_OMT_II"/>
    <property type="match status" value="1"/>
</dbReference>
<dbReference type="RefSeq" id="WP_238748315.1">
    <property type="nucleotide sequence ID" value="NZ_JAKOOW010000035.1"/>
</dbReference>
<dbReference type="InterPro" id="IPR036390">
    <property type="entry name" value="WH_DNA-bd_sf"/>
</dbReference>
<name>A0ABS9NPQ7_9NEIS</name>
<keyword evidence="1 6" id="KW-0489">Methyltransferase</keyword>
<dbReference type="InterPro" id="IPR016461">
    <property type="entry name" value="COMT-like"/>
</dbReference>
<dbReference type="InterPro" id="IPR036388">
    <property type="entry name" value="WH-like_DNA-bd_sf"/>
</dbReference>
<evidence type="ECO:0000313" key="6">
    <source>
        <dbReference type="EMBL" id="MCG6504774.1"/>
    </source>
</evidence>
<dbReference type="InterPro" id="IPR001077">
    <property type="entry name" value="COMT_C"/>
</dbReference>
<organism evidence="6 7">
    <name type="scientific">Kingella pumchi</name>
    <dbReference type="NCBI Taxonomy" id="2779506"/>
    <lineage>
        <taxon>Bacteria</taxon>
        <taxon>Pseudomonadati</taxon>
        <taxon>Pseudomonadota</taxon>
        <taxon>Betaproteobacteria</taxon>
        <taxon>Neisseriales</taxon>
        <taxon>Neisseriaceae</taxon>
        <taxon>Kingella</taxon>
    </lineage>
</organism>
<evidence type="ECO:0000313" key="7">
    <source>
        <dbReference type="Proteomes" id="UP001298424"/>
    </source>
</evidence>
<evidence type="ECO:0000259" key="4">
    <source>
        <dbReference type="Pfam" id="PF00891"/>
    </source>
</evidence>
<dbReference type="PANTHER" id="PTHR43712">
    <property type="entry name" value="PUTATIVE (AFU_ORTHOLOGUE AFUA_4G14580)-RELATED"/>
    <property type="match status" value="1"/>
</dbReference>
<evidence type="ECO:0000256" key="2">
    <source>
        <dbReference type="ARBA" id="ARBA00022679"/>
    </source>
</evidence>
<keyword evidence="2" id="KW-0808">Transferase</keyword>
<dbReference type="CDD" id="cd02440">
    <property type="entry name" value="AdoMet_MTases"/>
    <property type="match status" value="1"/>
</dbReference>
<dbReference type="InterPro" id="IPR029063">
    <property type="entry name" value="SAM-dependent_MTases_sf"/>
</dbReference>
<dbReference type="InterPro" id="IPR049480">
    <property type="entry name" value="BVU_1015-like_N"/>
</dbReference>
<keyword evidence="3" id="KW-0949">S-adenosyl-L-methionine</keyword>
<dbReference type="GO" id="GO:0032259">
    <property type="term" value="P:methylation"/>
    <property type="evidence" value="ECO:0007669"/>
    <property type="project" value="UniProtKB-KW"/>
</dbReference>
<gene>
    <name evidence="6" type="ORF">MB824_09725</name>
</gene>
<dbReference type="Gene3D" id="1.10.10.10">
    <property type="entry name" value="Winged helix-like DNA-binding domain superfamily/Winged helix DNA-binding domain"/>
    <property type="match status" value="1"/>
</dbReference>
<dbReference type="GO" id="GO:0008168">
    <property type="term" value="F:methyltransferase activity"/>
    <property type="evidence" value="ECO:0007669"/>
    <property type="project" value="UniProtKB-KW"/>
</dbReference>
<dbReference type="SUPFAM" id="SSF46785">
    <property type="entry name" value="Winged helix' DNA-binding domain"/>
    <property type="match status" value="1"/>
</dbReference>
<dbReference type="Pfam" id="PF00891">
    <property type="entry name" value="Methyltransf_2"/>
    <property type="match status" value="1"/>
</dbReference>
<dbReference type="Gene3D" id="1.20.58.1390">
    <property type="match status" value="1"/>
</dbReference>
<evidence type="ECO:0000259" key="5">
    <source>
        <dbReference type="Pfam" id="PF21212"/>
    </source>
</evidence>
<dbReference type="EMBL" id="JAKOOW010000035">
    <property type="protein sequence ID" value="MCG6504774.1"/>
    <property type="molecule type" value="Genomic_DNA"/>
</dbReference>
<reference evidence="6 7" key="1">
    <citation type="submission" date="2022-02" db="EMBL/GenBank/DDBJ databases">
        <title>Genome sequence data of Kingella unionensis sp. nov. strain CICC 24913 (CCUG 75125).</title>
        <authorList>
            <person name="Xiao M."/>
        </authorList>
    </citation>
    <scope>NUCLEOTIDE SEQUENCE [LARGE SCALE GENOMIC DNA]</scope>
    <source>
        <strain evidence="6 7">CICC 24913</strain>
    </source>
</reference>
<dbReference type="PANTHER" id="PTHR43712:SF2">
    <property type="entry name" value="O-METHYLTRANSFERASE CICE"/>
    <property type="match status" value="1"/>
</dbReference>
<feature type="domain" description="O-methyltransferase C-terminal" evidence="4">
    <location>
        <begin position="174"/>
        <end position="325"/>
    </location>
</feature>
<accession>A0ABS9NPQ7</accession>
<proteinExistence type="predicted"/>
<comment type="caution">
    <text evidence="6">The sequence shown here is derived from an EMBL/GenBank/DDBJ whole genome shotgun (WGS) entry which is preliminary data.</text>
</comment>
<protein>
    <submittedName>
        <fullName evidence="6">Class I SAM-dependent methyltransferase</fullName>
    </submittedName>
</protein>
<dbReference type="Proteomes" id="UP001298424">
    <property type="component" value="Unassembled WGS sequence"/>
</dbReference>
<evidence type="ECO:0000256" key="1">
    <source>
        <dbReference type="ARBA" id="ARBA00022603"/>
    </source>
</evidence>